<evidence type="ECO:0000256" key="3">
    <source>
        <dbReference type="ARBA" id="ARBA00022485"/>
    </source>
</evidence>
<comment type="domain">
    <text evidence="10">The C-terminal domain binds 2 Fe-S clusters but is otherwise mostly in an intrinsically disordered conformation.</text>
</comment>
<comment type="domain">
    <text evidence="10">The N-terminal domain has structural similarity with S-adenosyl-L-methionine-dependent methyltransferases, but does not bind S-adenosyl-L-methionine. It is required for correct assembly of the 2 Fe-S clusters.</text>
</comment>
<keyword evidence="5 10" id="KW-0001">2Fe-2S</keyword>
<comment type="cofactor">
    <cofactor evidence="10">
        <name>[2Fe-2S] cluster</name>
        <dbReference type="ChEBI" id="CHEBI:190135"/>
    </cofactor>
</comment>
<feature type="binding site" evidence="10">
    <location>
        <position position="187"/>
    </location>
    <ligand>
        <name>[2Fe-2S] cluster</name>
        <dbReference type="ChEBI" id="CHEBI:190135"/>
    </ligand>
</feature>
<feature type="region of interest" description="Fe-S binding site B" evidence="10">
    <location>
        <begin position="218"/>
        <end position="232"/>
    </location>
</feature>
<dbReference type="Pfam" id="PF20922">
    <property type="entry name" value="Anamorsin_N"/>
    <property type="match status" value="1"/>
</dbReference>
<dbReference type="GO" id="GO:0051537">
    <property type="term" value="F:2 iron, 2 sulfur cluster binding"/>
    <property type="evidence" value="ECO:0007669"/>
    <property type="project" value="UniProtKB-UniRule"/>
</dbReference>
<evidence type="ECO:0000256" key="1">
    <source>
        <dbReference type="ARBA" id="ARBA00001966"/>
    </source>
</evidence>
<evidence type="ECO:0000256" key="10">
    <source>
        <dbReference type="HAMAP-Rule" id="MF_03115"/>
    </source>
</evidence>
<dbReference type="Pfam" id="PF05093">
    <property type="entry name" value="CIAPIN1"/>
    <property type="match status" value="1"/>
</dbReference>
<dbReference type="GO" id="GO:0005758">
    <property type="term" value="C:mitochondrial intermembrane space"/>
    <property type="evidence" value="ECO:0007669"/>
    <property type="project" value="UniProtKB-SubCell"/>
</dbReference>
<comment type="similarity">
    <text evidence="2 10">Belongs to the anamorsin family.</text>
</comment>
<dbReference type="HAMAP" id="MF_03115">
    <property type="entry name" value="Anamorsin"/>
    <property type="match status" value="1"/>
</dbReference>
<proteinExistence type="inferred from homology"/>
<keyword evidence="9 10" id="KW-0496">Mitochondrion</keyword>
<evidence type="ECO:0000256" key="6">
    <source>
        <dbReference type="ARBA" id="ARBA00022723"/>
    </source>
</evidence>
<keyword evidence="8 10" id="KW-0411">Iron-sulfur</keyword>
<protein>
    <recommendedName>
        <fullName evidence="10">Anamorsin homolog</fullName>
    </recommendedName>
    <alternativeName>
        <fullName evidence="10">Fe-S cluster assembly protein DRE2 homolog</fullName>
    </alternativeName>
</protein>
<dbReference type="GO" id="GO:0046872">
    <property type="term" value="F:metal ion binding"/>
    <property type="evidence" value="ECO:0007669"/>
    <property type="project" value="UniProtKB-KW"/>
</dbReference>
<comment type="cofactor">
    <cofactor evidence="1 10">
        <name>[4Fe-4S] cluster</name>
        <dbReference type="ChEBI" id="CHEBI:49883"/>
    </cofactor>
</comment>
<dbReference type="GO" id="GO:0016226">
    <property type="term" value="P:iron-sulfur cluster assembly"/>
    <property type="evidence" value="ECO:0007669"/>
    <property type="project" value="UniProtKB-UniRule"/>
</dbReference>
<dbReference type="Gene3D" id="3.40.50.150">
    <property type="entry name" value="Vaccinia Virus protein VP39"/>
    <property type="match status" value="1"/>
</dbReference>
<comment type="function">
    <text evidence="10">Component of the cytosolic iron-sulfur (Fe-S) protein assembly (CIA) machinery. Required for the maturation of extramitochondrial Fe-S proteins. Part of an electron transfer chain functioning in an early step of cytosolic Fe-S biogenesis, facilitating the de novo assembly of a [4Fe-4S] cluster on the cytosolic Fe-S scaffold complex. Electrons are transferred from NADPH via a FAD- and FMN-containing diflavin oxidoreductase. Together with the diflavin oxidoreductase, also required for the assembly of the diferric tyrosyl radical cofactor of ribonucleotide reductase (RNR), probably by providing electrons for reduction during radical cofactor maturation in the catalytic small subunit.</text>
</comment>
<keyword evidence="7 10" id="KW-0408">Iron</keyword>
<dbReference type="AlphaFoldDB" id="A0A6M2DHN5"/>
<keyword evidence="6 10" id="KW-0479">Metal-binding</keyword>
<dbReference type="InterPro" id="IPR046408">
    <property type="entry name" value="CIAPIN1"/>
</dbReference>
<feature type="binding site" evidence="10">
    <location>
        <position position="221"/>
    </location>
    <ligand>
        <name>[4Fe-4S] cluster</name>
        <dbReference type="ChEBI" id="CHEBI:49883"/>
    </ligand>
</feature>
<organism evidence="13">
    <name type="scientific">Xenopsylla cheopis</name>
    <name type="common">Oriental rat flea</name>
    <name type="synonym">Pulex cheopis</name>
    <dbReference type="NCBI Taxonomy" id="163159"/>
    <lineage>
        <taxon>Eukaryota</taxon>
        <taxon>Metazoa</taxon>
        <taxon>Ecdysozoa</taxon>
        <taxon>Arthropoda</taxon>
        <taxon>Hexapoda</taxon>
        <taxon>Insecta</taxon>
        <taxon>Pterygota</taxon>
        <taxon>Neoptera</taxon>
        <taxon>Endopterygota</taxon>
        <taxon>Siphonaptera</taxon>
        <taxon>Pulicidae</taxon>
        <taxon>Xenopsyllinae</taxon>
        <taxon>Xenopsylla</taxon>
    </lineage>
</organism>
<name>A0A6M2DHN5_XENCH</name>
<comment type="domain">
    <text evidence="10">The twin Cx2C motifs are involved in the recognition by the mitochondrial MIA40-ERV1 disulfide relay system. The formation of 2 disulfide bonds in the Cx2C motifs through dithiol/disulfide exchange reactions effectively traps the protein in the mitochondrial intermembrane space.</text>
</comment>
<feature type="binding site" evidence="10">
    <location>
        <position position="192"/>
    </location>
    <ligand>
        <name>[2Fe-2S] cluster</name>
        <dbReference type="ChEBI" id="CHEBI:190135"/>
    </ligand>
</feature>
<evidence type="ECO:0000256" key="4">
    <source>
        <dbReference type="ARBA" id="ARBA00022490"/>
    </source>
</evidence>
<evidence type="ECO:0000313" key="13">
    <source>
        <dbReference type="EMBL" id="NOV45792.1"/>
    </source>
</evidence>
<evidence type="ECO:0000256" key="2">
    <source>
        <dbReference type="ARBA" id="ARBA00008169"/>
    </source>
</evidence>
<feature type="domain" description="Anamorsin C-terminal" evidence="11">
    <location>
        <begin position="180"/>
        <end position="248"/>
    </location>
</feature>
<evidence type="ECO:0000256" key="5">
    <source>
        <dbReference type="ARBA" id="ARBA00022714"/>
    </source>
</evidence>
<evidence type="ECO:0000259" key="12">
    <source>
        <dbReference type="Pfam" id="PF20922"/>
    </source>
</evidence>
<comment type="subcellular location">
    <subcellularLocation>
        <location evidence="10">Cytoplasm</location>
    </subcellularLocation>
    <subcellularLocation>
        <location evidence="10">Mitochondrion intermembrane space</location>
    </subcellularLocation>
</comment>
<dbReference type="PANTHER" id="PTHR13273:SF14">
    <property type="entry name" value="ANAMORSIN"/>
    <property type="match status" value="1"/>
</dbReference>
<evidence type="ECO:0000256" key="9">
    <source>
        <dbReference type="ARBA" id="ARBA00023128"/>
    </source>
</evidence>
<dbReference type="EMBL" id="GIIL01002066">
    <property type="protein sequence ID" value="NOV45792.1"/>
    <property type="molecule type" value="Transcribed_RNA"/>
</dbReference>
<keyword evidence="4 10" id="KW-0963">Cytoplasm</keyword>
<comment type="caution">
    <text evidence="10">Lacks conserved residue(s) required for the propagation of feature annotation.</text>
</comment>
<dbReference type="InterPro" id="IPR007785">
    <property type="entry name" value="Anamorsin"/>
</dbReference>
<comment type="subunit">
    <text evidence="10">Monomer.</text>
</comment>
<dbReference type="InterPro" id="IPR029063">
    <property type="entry name" value="SAM-dependent_MTases_sf"/>
</dbReference>
<reference evidence="13" key="1">
    <citation type="submission" date="2020-03" db="EMBL/GenBank/DDBJ databases">
        <title>Transcriptomic Profiling of the Digestive Tract of the Rat Flea, Xenopsylla cheopis, Following Blood Feeding and Infection with Yersinia pestis.</title>
        <authorList>
            <person name="Bland D.M."/>
            <person name="Martens C.A."/>
            <person name="Virtaneva K."/>
            <person name="Kanakabandi K."/>
            <person name="Long D."/>
            <person name="Rosenke R."/>
            <person name="Saturday G.A."/>
            <person name="Hoyt F.H."/>
            <person name="Bruno D.P."/>
            <person name="Ribeiro J.M.C."/>
            <person name="Hinnebusch J."/>
        </authorList>
    </citation>
    <scope>NUCLEOTIDE SEQUENCE</scope>
</reference>
<feature type="binding site" evidence="10">
    <location>
        <position position="218"/>
    </location>
    <ligand>
        <name>[4Fe-4S] cluster</name>
        <dbReference type="ChEBI" id="CHEBI:49883"/>
    </ligand>
</feature>
<feature type="domain" description="Anamorsin N-terminal" evidence="12">
    <location>
        <begin position="19"/>
        <end position="131"/>
    </location>
</feature>
<accession>A0A6M2DHN5</accession>
<dbReference type="InterPro" id="IPR049011">
    <property type="entry name" value="Anamorsin_N_metazoan"/>
</dbReference>
<feature type="short sequence motif" description="Cx2C motif 1" evidence="10">
    <location>
        <begin position="218"/>
        <end position="221"/>
    </location>
</feature>
<feature type="binding site" evidence="10">
    <location>
        <position position="232"/>
    </location>
    <ligand>
        <name>[4Fe-4S] cluster</name>
        <dbReference type="ChEBI" id="CHEBI:49883"/>
    </ligand>
</feature>
<dbReference type="GO" id="GO:0009055">
    <property type="term" value="F:electron transfer activity"/>
    <property type="evidence" value="ECO:0007669"/>
    <property type="project" value="UniProtKB-UniRule"/>
</dbReference>
<keyword evidence="3 10" id="KW-0004">4Fe-4S</keyword>
<evidence type="ECO:0000256" key="8">
    <source>
        <dbReference type="ARBA" id="ARBA00023014"/>
    </source>
</evidence>
<dbReference type="PANTHER" id="PTHR13273">
    <property type="entry name" value="ANAMORSIN"/>
    <property type="match status" value="1"/>
</dbReference>
<feature type="binding site" evidence="10">
    <location>
        <position position="190"/>
    </location>
    <ligand>
        <name>[2Fe-2S] cluster</name>
        <dbReference type="ChEBI" id="CHEBI:190135"/>
    </ligand>
</feature>
<feature type="binding site" evidence="10">
    <location>
        <position position="178"/>
    </location>
    <ligand>
        <name>[2Fe-2S] cluster</name>
        <dbReference type="ChEBI" id="CHEBI:190135"/>
    </ligand>
</feature>
<evidence type="ECO:0000259" key="11">
    <source>
        <dbReference type="Pfam" id="PF05093"/>
    </source>
</evidence>
<feature type="binding site" evidence="10">
    <location>
        <position position="229"/>
    </location>
    <ligand>
        <name>[4Fe-4S] cluster</name>
        <dbReference type="ChEBI" id="CHEBI:49883"/>
    </ligand>
</feature>
<sequence>MEYVNAEDEILILGETELEDELKKIFGVKVTCVNSINKLISERDSNQRFNVVLSYMKNDARLESSEVLSCILDIMKPSGKYVFCYVCEDTSSLISNLKLHGFTKTSVKEVTDNNGTYHEFYAEKPNFEVGSAVKLSFAVEAKKAVWKLDDDDDEVINDDDLLDEEDLKKPDPSSLRVCGTTGKRKACKDCSCGLAEELKAEAAGLENQNPNPTQKSSCGSCYLGDAFRCATCPYLGMPAFKPGEKIKLSDDQLKADI</sequence>
<evidence type="ECO:0000256" key="7">
    <source>
        <dbReference type="ARBA" id="ARBA00023004"/>
    </source>
</evidence>
<feature type="short sequence motif" description="Cx2C motif 2" evidence="10">
    <location>
        <begin position="229"/>
        <end position="232"/>
    </location>
</feature>
<dbReference type="GO" id="GO:0051539">
    <property type="term" value="F:4 iron, 4 sulfur cluster binding"/>
    <property type="evidence" value="ECO:0007669"/>
    <property type="project" value="UniProtKB-KW"/>
</dbReference>